<organism evidence="1 2">
    <name type="scientific">Aquatica leii</name>
    <dbReference type="NCBI Taxonomy" id="1421715"/>
    <lineage>
        <taxon>Eukaryota</taxon>
        <taxon>Metazoa</taxon>
        <taxon>Ecdysozoa</taxon>
        <taxon>Arthropoda</taxon>
        <taxon>Hexapoda</taxon>
        <taxon>Insecta</taxon>
        <taxon>Pterygota</taxon>
        <taxon>Neoptera</taxon>
        <taxon>Endopterygota</taxon>
        <taxon>Coleoptera</taxon>
        <taxon>Polyphaga</taxon>
        <taxon>Elateriformia</taxon>
        <taxon>Elateroidea</taxon>
        <taxon>Lampyridae</taxon>
        <taxon>Luciolinae</taxon>
        <taxon>Aquatica</taxon>
    </lineage>
</organism>
<dbReference type="AlphaFoldDB" id="A0AAN7SIN9"/>
<gene>
    <name evidence="1" type="ORF">RN001_005138</name>
</gene>
<dbReference type="Proteomes" id="UP001353858">
    <property type="component" value="Unassembled WGS sequence"/>
</dbReference>
<evidence type="ECO:0000313" key="2">
    <source>
        <dbReference type="Proteomes" id="UP001353858"/>
    </source>
</evidence>
<reference evidence="2" key="1">
    <citation type="submission" date="2023-01" db="EMBL/GenBank/DDBJ databases">
        <title>Key to firefly adult light organ development and bioluminescence: homeobox transcription factors regulate luciferase expression and transportation to peroxisome.</title>
        <authorList>
            <person name="Fu X."/>
        </authorList>
    </citation>
    <scope>NUCLEOTIDE SEQUENCE [LARGE SCALE GENOMIC DNA]</scope>
</reference>
<keyword evidence="2" id="KW-1185">Reference proteome</keyword>
<sequence>MNPLRKSDKRRSFLQLVAKQLAVPNIEERATNPRITCYPKIRNAIEAFDVVVLQRPQKGANPEFAPRTNRWSCHLCRQQYHRQRKTRSKCYTCQLPVCIEHSHQLARCATCQAADMPSSST</sequence>
<protein>
    <recommendedName>
        <fullName evidence="3">PiggyBac transposable element-derived protein 4 C-terminal zinc-ribbon domain-containing protein</fullName>
    </recommendedName>
</protein>
<dbReference type="SUPFAM" id="SSF57903">
    <property type="entry name" value="FYVE/PHD zinc finger"/>
    <property type="match status" value="1"/>
</dbReference>
<dbReference type="InterPro" id="IPR011011">
    <property type="entry name" value="Znf_FYVE_PHD"/>
</dbReference>
<accession>A0AAN7SIN9</accession>
<name>A0AAN7SIN9_9COLE</name>
<evidence type="ECO:0008006" key="3">
    <source>
        <dbReference type="Google" id="ProtNLM"/>
    </source>
</evidence>
<dbReference type="EMBL" id="JARPUR010000002">
    <property type="protein sequence ID" value="KAK4881819.1"/>
    <property type="molecule type" value="Genomic_DNA"/>
</dbReference>
<evidence type="ECO:0000313" key="1">
    <source>
        <dbReference type="EMBL" id="KAK4881819.1"/>
    </source>
</evidence>
<proteinExistence type="predicted"/>
<comment type="caution">
    <text evidence="1">The sequence shown here is derived from an EMBL/GenBank/DDBJ whole genome shotgun (WGS) entry which is preliminary data.</text>
</comment>